<dbReference type="GeneID" id="25727306"/>
<feature type="region of interest" description="Disordered" evidence="1">
    <location>
        <begin position="54"/>
        <end position="77"/>
    </location>
</feature>
<proteinExistence type="predicted"/>
<reference evidence="2 3" key="1">
    <citation type="journal article" date="2013" name="BMC Genomics">
        <title>Reconstruction of the lipid metabolism for the microalga Monoraphidium neglectum from its genome sequence reveals characteristics suitable for biofuel production.</title>
        <authorList>
            <person name="Bogen C."/>
            <person name="Al-Dilaimi A."/>
            <person name="Albersmeier A."/>
            <person name="Wichmann J."/>
            <person name="Grundmann M."/>
            <person name="Rupp O."/>
            <person name="Lauersen K.J."/>
            <person name="Blifernez-Klassen O."/>
            <person name="Kalinowski J."/>
            <person name="Goesmann A."/>
            <person name="Mussgnug J.H."/>
            <person name="Kruse O."/>
        </authorList>
    </citation>
    <scope>NUCLEOTIDE SEQUENCE [LARGE SCALE GENOMIC DNA]</scope>
    <source>
        <strain evidence="2 3">SAG 48.87</strain>
    </source>
</reference>
<organism evidence="2 3">
    <name type="scientific">Monoraphidium neglectum</name>
    <dbReference type="NCBI Taxonomy" id="145388"/>
    <lineage>
        <taxon>Eukaryota</taxon>
        <taxon>Viridiplantae</taxon>
        <taxon>Chlorophyta</taxon>
        <taxon>core chlorophytes</taxon>
        <taxon>Chlorophyceae</taxon>
        <taxon>CS clade</taxon>
        <taxon>Sphaeropleales</taxon>
        <taxon>Selenastraceae</taxon>
        <taxon>Monoraphidium</taxon>
    </lineage>
</organism>
<sequence>MVATLAGLRQLGHADAAYYARFLAPALRPGGALQGAGCSEAANLLFALGGSGGGGGSGGSSGVGAGGEGSLEDSSRGQVLSVGADLARRLDAGGLGQLPEERLRTLQGALGVLSGWSDAASAREVAALETAQAAVAEALASK</sequence>
<name>A0A0D2M2B0_9CHLO</name>
<gene>
    <name evidence="2" type="ORF">MNEG_10170</name>
</gene>
<keyword evidence="3" id="KW-1185">Reference proteome</keyword>
<dbReference type="EMBL" id="KK102427">
    <property type="protein sequence ID" value="KIY97789.1"/>
    <property type="molecule type" value="Genomic_DNA"/>
</dbReference>
<dbReference type="RefSeq" id="XP_013896809.1">
    <property type="nucleotide sequence ID" value="XM_014041355.1"/>
</dbReference>
<dbReference type="Proteomes" id="UP000054498">
    <property type="component" value="Unassembled WGS sequence"/>
</dbReference>
<protein>
    <submittedName>
        <fullName evidence="2">Uncharacterized protein</fullName>
    </submittedName>
</protein>
<evidence type="ECO:0000313" key="2">
    <source>
        <dbReference type="EMBL" id="KIY97789.1"/>
    </source>
</evidence>
<accession>A0A0D2M2B0</accession>
<feature type="compositionally biased region" description="Gly residues" evidence="1">
    <location>
        <begin position="54"/>
        <end position="69"/>
    </location>
</feature>
<dbReference type="KEGG" id="mng:MNEG_10170"/>
<evidence type="ECO:0000313" key="3">
    <source>
        <dbReference type="Proteomes" id="UP000054498"/>
    </source>
</evidence>
<dbReference type="AlphaFoldDB" id="A0A0D2M2B0"/>
<evidence type="ECO:0000256" key="1">
    <source>
        <dbReference type="SAM" id="MobiDB-lite"/>
    </source>
</evidence>